<evidence type="ECO:0000256" key="2">
    <source>
        <dbReference type="ARBA" id="ARBA00023125"/>
    </source>
</evidence>
<organism evidence="5 6">
    <name type="scientific">Neobacillus cucumis</name>
    <dbReference type="NCBI Taxonomy" id="1740721"/>
    <lineage>
        <taxon>Bacteria</taxon>
        <taxon>Bacillati</taxon>
        <taxon>Bacillota</taxon>
        <taxon>Bacilli</taxon>
        <taxon>Bacillales</taxon>
        <taxon>Bacillaceae</taxon>
        <taxon>Neobacillus</taxon>
    </lineage>
</organism>
<protein>
    <recommendedName>
        <fullName evidence="4">HTH lacI-type domain-containing protein</fullName>
    </recommendedName>
</protein>
<dbReference type="SUPFAM" id="SSF47413">
    <property type="entry name" value="lambda repressor-like DNA-binding domains"/>
    <property type="match status" value="1"/>
</dbReference>
<proteinExistence type="predicted"/>
<dbReference type="Pfam" id="PF13377">
    <property type="entry name" value="Peripla_BP_3"/>
    <property type="match status" value="1"/>
</dbReference>
<dbReference type="GO" id="GO:0003700">
    <property type="term" value="F:DNA-binding transcription factor activity"/>
    <property type="evidence" value="ECO:0007669"/>
    <property type="project" value="TreeGrafter"/>
</dbReference>
<dbReference type="InterPro" id="IPR028082">
    <property type="entry name" value="Peripla_BP_I"/>
</dbReference>
<dbReference type="SMART" id="SM00354">
    <property type="entry name" value="HTH_LACI"/>
    <property type="match status" value="1"/>
</dbReference>
<dbReference type="OrthoDB" id="9796186at2"/>
<keyword evidence="3" id="KW-0804">Transcription</keyword>
<comment type="caution">
    <text evidence="5">The sequence shown here is derived from an EMBL/GenBank/DDBJ whole genome shotgun (WGS) entry which is preliminary data.</text>
</comment>
<feature type="domain" description="HTH lacI-type" evidence="4">
    <location>
        <begin position="3"/>
        <end position="57"/>
    </location>
</feature>
<dbReference type="InterPro" id="IPR000843">
    <property type="entry name" value="HTH_LacI"/>
</dbReference>
<keyword evidence="1" id="KW-0805">Transcription regulation</keyword>
<dbReference type="AlphaFoldDB" id="A0A2N5HVX2"/>
<dbReference type="Pfam" id="PF00356">
    <property type="entry name" value="LacI"/>
    <property type="match status" value="1"/>
</dbReference>
<keyword evidence="2" id="KW-0238">DNA-binding</keyword>
<dbReference type="CDD" id="cd06267">
    <property type="entry name" value="PBP1_LacI_sugar_binding-like"/>
    <property type="match status" value="1"/>
</dbReference>
<dbReference type="PRINTS" id="PR00036">
    <property type="entry name" value="HTHLACI"/>
</dbReference>
<dbReference type="GO" id="GO:0000976">
    <property type="term" value="F:transcription cis-regulatory region binding"/>
    <property type="evidence" value="ECO:0007669"/>
    <property type="project" value="TreeGrafter"/>
</dbReference>
<keyword evidence="6" id="KW-1185">Reference proteome</keyword>
<dbReference type="EMBL" id="PGVE01000012">
    <property type="protein sequence ID" value="PLS09661.1"/>
    <property type="molecule type" value="Genomic_DNA"/>
</dbReference>
<dbReference type="RefSeq" id="WP_101646243.1">
    <property type="nucleotide sequence ID" value="NZ_PGVE01000012.1"/>
</dbReference>
<dbReference type="Gene3D" id="3.40.50.2300">
    <property type="match status" value="2"/>
</dbReference>
<dbReference type="PROSITE" id="PS50932">
    <property type="entry name" value="HTH_LACI_2"/>
    <property type="match status" value="1"/>
</dbReference>
<dbReference type="PANTHER" id="PTHR30146">
    <property type="entry name" value="LACI-RELATED TRANSCRIPTIONAL REPRESSOR"/>
    <property type="match status" value="1"/>
</dbReference>
<evidence type="ECO:0000313" key="6">
    <source>
        <dbReference type="Proteomes" id="UP000234950"/>
    </source>
</evidence>
<dbReference type="CDD" id="cd01392">
    <property type="entry name" value="HTH_LacI"/>
    <property type="match status" value="1"/>
</dbReference>
<dbReference type="SUPFAM" id="SSF53822">
    <property type="entry name" value="Periplasmic binding protein-like I"/>
    <property type="match status" value="1"/>
</dbReference>
<dbReference type="Gene3D" id="1.10.260.40">
    <property type="entry name" value="lambda repressor-like DNA-binding domains"/>
    <property type="match status" value="1"/>
</dbReference>
<dbReference type="PANTHER" id="PTHR30146:SF109">
    <property type="entry name" value="HTH-TYPE TRANSCRIPTIONAL REGULATOR GALS"/>
    <property type="match status" value="1"/>
</dbReference>
<dbReference type="Proteomes" id="UP000234950">
    <property type="component" value="Unassembled WGS sequence"/>
</dbReference>
<dbReference type="PROSITE" id="PS00356">
    <property type="entry name" value="HTH_LACI_1"/>
    <property type="match status" value="1"/>
</dbReference>
<sequence>MKKTIKDVANEAGVSIATVSRVLNKKDRVKETTRKKVEEAIKKLNFNPDQIARTMIMKETKTIGLIVPVLSNEYWSSVSEVIQEELWQAGYTVLLCATSTWDNPAERESAFFRNLIQRKVDGIIYATNNDFHKNGYHPMVNELIDYDIPLVAFDQNIPGISKVRGMHLRGALDAVEHLIDLGHNRIAYIGGPLFSPDRELGYRNAHTLKGLAVFESLIKRGSPTFQFGYEAMSELLESPEKFTATFCANDMIALGAIQCLDNMGIRIPEEMAIVGYDDIKMSQLIKPALTTVQQPIGEMGAAIVKLLLNLIENKGDILSPQTLVFDMKLIIRESCGAVNSNSQVSMS</sequence>
<reference evidence="5 6" key="1">
    <citation type="submission" date="2017-11" db="EMBL/GenBank/DDBJ databases">
        <title>Comparitive Functional Genomics of Dry Heat Resistant strains isolated from the Viking Spacecraft.</title>
        <authorList>
            <person name="Seuylemezian A."/>
            <person name="Cooper K."/>
            <person name="Vaishampayan P."/>
        </authorList>
    </citation>
    <scope>NUCLEOTIDE SEQUENCE [LARGE SCALE GENOMIC DNA]</scope>
    <source>
        <strain evidence="5 6">V32-6</strain>
    </source>
</reference>
<name>A0A2N5HVX2_9BACI</name>
<accession>A0A2N5HVX2</accession>
<evidence type="ECO:0000259" key="4">
    <source>
        <dbReference type="PROSITE" id="PS50932"/>
    </source>
</evidence>
<dbReference type="InterPro" id="IPR046335">
    <property type="entry name" value="LacI/GalR-like_sensor"/>
</dbReference>
<evidence type="ECO:0000256" key="3">
    <source>
        <dbReference type="ARBA" id="ARBA00023163"/>
    </source>
</evidence>
<evidence type="ECO:0000313" key="5">
    <source>
        <dbReference type="EMBL" id="PLS09661.1"/>
    </source>
</evidence>
<evidence type="ECO:0000256" key="1">
    <source>
        <dbReference type="ARBA" id="ARBA00023015"/>
    </source>
</evidence>
<gene>
    <name evidence="5" type="ORF">CVD27_02160</name>
</gene>
<dbReference type="InterPro" id="IPR010982">
    <property type="entry name" value="Lambda_DNA-bd_dom_sf"/>
</dbReference>